<accession>A0A3M3ZH31</accession>
<sequence>MRCLQWGIISRLFQKEWIESVVSRTNALNADAILISGDLVDGTVEARKMTWLR</sequence>
<comment type="caution">
    <text evidence="1">The sequence shown here is derived from an EMBL/GenBank/DDBJ whole genome shotgun (WGS) entry which is preliminary data.</text>
</comment>
<protein>
    <submittedName>
        <fullName evidence="1">Metallophosphoesterase</fullName>
    </submittedName>
</protein>
<name>A0A3M3ZH31_9PSED</name>
<organism evidence="1 2">
    <name type="scientific">Pseudomonas syringae pv. tagetis</name>
    <dbReference type="NCBI Taxonomy" id="129140"/>
    <lineage>
        <taxon>Bacteria</taxon>
        <taxon>Pseudomonadati</taxon>
        <taxon>Pseudomonadota</taxon>
        <taxon>Gammaproteobacteria</taxon>
        <taxon>Pseudomonadales</taxon>
        <taxon>Pseudomonadaceae</taxon>
        <taxon>Pseudomonas</taxon>
    </lineage>
</organism>
<dbReference type="SUPFAM" id="SSF56300">
    <property type="entry name" value="Metallo-dependent phosphatases"/>
    <property type="match status" value="1"/>
</dbReference>
<dbReference type="InterPro" id="IPR029052">
    <property type="entry name" value="Metallo-depent_PP-like"/>
</dbReference>
<evidence type="ECO:0000313" key="1">
    <source>
        <dbReference type="EMBL" id="RMO93154.1"/>
    </source>
</evidence>
<dbReference type="AlphaFoldDB" id="A0A3M3ZH31"/>
<dbReference type="Proteomes" id="UP000268056">
    <property type="component" value="Unassembled WGS sequence"/>
</dbReference>
<proteinExistence type="predicted"/>
<dbReference type="EMBL" id="RBQC01000016">
    <property type="protein sequence ID" value="RMO93154.1"/>
    <property type="molecule type" value="Genomic_DNA"/>
</dbReference>
<evidence type="ECO:0000313" key="2">
    <source>
        <dbReference type="Proteomes" id="UP000268056"/>
    </source>
</evidence>
<reference evidence="1 2" key="1">
    <citation type="submission" date="2018-08" db="EMBL/GenBank/DDBJ databases">
        <title>Recombination of ecologically and evolutionarily significant loci maintains genetic cohesion in the Pseudomonas syringae species complex.</title>
        <authorList>
            <person name="Dillon M."/>
            <person name="Thakur S."/>
            <person name="Almeida R.N.D."/>
            <person name="Weir B.S."/>
            <person name="Guttman D.S."/>
        </authorList>
    </citation>
    <scope>NUCLEOTIDE SEQUENCE [LARGE SCALE GENOMIC DNA]</scope>
    <source>
        <strain evidence="1 2">ICMP 4092</strain>
    </source>
</reference>
<gene>
    <name evidence="1" type="ORF">ALQ32_102450</name>
</gene>